<comment type="caution">
    <text evidence="3">The sequence shown here is derived from an EMBL/GenBank/DDBJ whole genome shotgun (WGS) entry which is preliminary data.</text>
</comment>
<dbReference type="SUPFAM" id="SSF51569">
    <property type="entry name" value="Aldolase"/>
    <property type="match status" value="1"/>
</dbReference>
<dbReference type="InterPro" id="IPR002220">
    <property type="entry name" value="DapA-like"/>
</dbReference>
<organism evidence="3 4">
    <name type="scientific">Variovorax paradoxus</name>
    <dbReference type="NCBI Taxonomy" id="34073"/>
    <lineage>
        <taxon>Bacteria</taxon>
        <taxon>Pseudomonadati</taxon>
        <taxon>Pseudomonadota</taxon>
        <taxon>Betaproteobacteria</taxon>
        <taxon>Burkholderiales</taxon>
        <taxon>Comamonadaceae</taxon>
        <taxon>Variovorax</taxon>
    </lineage>
</organism>
<reference evidence="3 4" key="1">
    <citation type="submission" date="2017-08" db="EMBL/GenBank/DDBJ databases">
        <title>Infants hospitalized years apart are colonized by the same room-sourced microbial strains.</title>
        <authorList>
            <person name="Brooks B."/>
            <person name="Olm M.R."/>
            <person name="Firek B.A."/>
            <person name="Baker R."/>
            <person name="Thomas B.C."/>
            <person name="Morowitz M.J."/>
            <person name="Banfield J.F."/>
        </authorList>
    </citation>
    <scope>NUCLEOTIDE SEQUENCE [LARGE SCALE GENOMIC DNA]</scope>
    <source>
        <strain evidence="3">S2_005_003_R2_41</strain>
    </source>
</reference>
<protein>
    <submittedName>
        <fullName evidence="3">Dihydrodipicolinate synthase family protein</fullName>
    </submittedName>
</protein>
<keyword evidence="1 2" id="KW-0456">Lyase</keyword>
<dbReference type="AlphaFoldDB" id="A0A2W5SEL5"/>
<accession>A0A2W5SEL5</accession>
<evidence type="ECO:0000256" key="1">
    <source>
        <dbReference type="ARBA" id="ARBA00023239"/>
    </source>
</evidence>
<comment type="similarity">
    <text evidence="2">Belongs to the DapA family.</text>
</comment>
<dbReference type="PIRSF" id="PIRSF001365">
    <property type="entry name" value="DHDPS"/>
    <property type="match status" value="1"/>
</dbReference>
<dbReference type="GO" id="GO:0008840">
    <property type="term" value="F:4-hydroxy-tetrahydrodipicolinate synthase activity"/>
    <property type="evidence" value="ECO:0007669"/>
    <property type="project" value="TreeGrafter"/>
</dbReference>
<dbReference type="Pfam" id="PF00701">
    <property type="entry name" value="DHDPS"/>
    <property type="match status" value="1"/>
</dbReference>
<evidence type="ECO:0000256" key="2">
    <source>
        <dbReference type="PIRNR" id="PIRNR001365"/>
    </source>
</evidence>
<dbReference type="PANTHER" id="PTHR12128">
    <property type="entry name" value="DIHYDRODIPICOLINATE SYNTHASE"/>
    <property type="match status" value="1"/>
</dbReference>
<dbReference type="CDD" id="cd00408">
    <property type="entry name" value="DHDPS-like"/>
    <property type="match status" value="1"/>
</dbReference>
<dbReference type="Proteomes" id="UP000249135">
    <property type="component" value="Unassembled WGS sequence"/>
</dbReference>
<gene>
    <name evidence="3" type="ORF">DI563_15095</name>
</gene>
<proteinExistence type="inferred from homology"/>
<dbReference type="SMART" id="SM01130">
    <property type="entry name" value="DHDPS"/>
    <property type="match status" value="1"/>
</dbReference>
<evidence type="ECO:0000313" key="3">
    <source>
        <dbReference type="EMBL" id="PZQ73370.1"/>
    </source>
</evidence>
<dbReference type="PANTHER" id="PTHR12128:SF72">
    <property type="entry name" value="DIHYDRODIPICOLINATE SYNTHASE"/>
    <property type="match status" value="1"/>
</dbReference>
<dbReference type="Gene3D" id="3.20.20.70">
    <property type="entry name" value="Aldolase class I"/>
    <property type="match status" value="1"/>
</dbReference>
<name>A0A2W5SEL5_VARPD</name>
<dbReference type="InterPro" id="IPR013785">
    <property type="entry name" value="Aldolase_TIM"/>
</dbReference>
<sequence length="310" mass="31839">MALHLFGGGVWPATLTPFTPEGGIDAAALQAHVAQVAGTPGVRAVVVNGHAGETSSLDFAERSDVIALAAEAAGEVPVVAGVVAEDPRDASRLAREAAASGARGLLLFPPALFANGAALRPDMVRRFVGDVAAASDLPIVLFQLSRASGQAFAPALMQRLCEEVPQIAGVKDGSDSPELYEDVLAVLRGLPRPVAMLTSNNGWLMASLAYGGDGILSGLGSVAAPLLVALHEAMAAGDLAAARAANARLLPLCRVFYRAPGVDIHNRMKTALKLLGRLPHAAPRLPLLPLDDAETTRIHAALVAAGLLHA</sequence>
<dbReference type="EMBL" id="QFPP01000190">
    <property type="protein sequence ID" value="PZQ73370.1"/>
    <property type="molecule type" value="Genomic_DNA"/>
</dbReference>
<evidence type="ECO:0000313" key="4">
    <source>
        <dbReference type="Proteomes" id="UP000249135"/>
    </source>
</evidence>